<protein>
    <submittedName>
        <fullName evidence="1">Unannotated protein</fullName>
    </submittedName>
</protein>
<name>A0A6J7IQ83_9ZZZZ</name>
<evidence type="ECO:0000313" key="1">
    <source>
        <dbReference type="EMBL" id="CAB4932357.1"/>
    </source>
</evidence>
<dbReference type="AlphaFoldDB" id="A0A6J7IQ83"/>
<organism evidence="1">
    <name type="scientific">freshwater metagenome</name>
    <dbReference type="NCBI Taxonomy" id="449393"/>
    <lineage>
        <taxon>unclassified sequences</taxon>
        <taxon>metagenomes</taxon>
        <taxon>ecological metagenomes</taxon>
    </lineage>
</organism>
<dbReference type="EMBL" id="CAFBMR010000153">
    <property type="protein sequence ID" value="CAB4932357.1"/>
    <property type="molecule type" value="Genomic_DNA"/>
</dbReference>
<gene>
    <name evidence="1" type="ORF">UFOPK3610_01998</name>
</gene>
<reference evidence="1" key="1">
    <citation type="submission" date="2020-05" db="EMBL/GenBank/DDBJ databases">
        <authorList>
            <person name="Chiriac C."/>
            <person name="Salcher M."/>
            <person name="Ghai R."/>
            <person name="Kavagutti S V."/>
        </authorList>
    </citation>
    <scope>NUCLEOTIDE SEQUENCE</scope>
</reference>
<sequence>MTHVEQVVLRMLIHQVAHSVADLLHVLGNWRKEAGVQRMRETKCLNIADHDLRRRSRRPICHWPARGVKHSDAVLDGLAIRDCRGAHEVVGVHLHWLATRSRHDPWHQRANAIYIEYACRVVEEDGVDARNCSHLSNLIFEQLIGVHRRLSEKDSARDFRTELLGHLGQTIDVLKVVEHVVDPEGTNTMTVQLSHPRIHQIWWRNAHAHGCVGTHTASDRSLLDLT</sequence>
<accession>A0A6J7IQ83</accession>
<proteinExistence type="predicted"/>